<evidence type="ECO:0000313" key="2">
    <source>
        <dbReference type="WBParaSite" id="nRc.2.0.1.t08277-RA"/>
    </source>
</evidence>
<sequence>KDDLFPQIFENFRVQAVLERSFVLYFSGQIYGIWDVPCLVCCSPSMLGGVEKFSTTLSMLDEQIFSARGSPRGACLANSLPGAVVLAKHLRAQPRA</sequence>
<dbReference type="WBParaSite" id="nRc.2.0.1.t08277-RA">
    <property type="protein sequence ID" value="nRc.2.0.1.t08277-RA"/>
    <property type="gene ID" value="nRc.2.0.1.g08277"/>
</dbReference>
<keyword evidence="1" id="KW-1185">Reference proteome</keyword>
<name>A0A915I2B7_ROMCU</name>
<reference evidence="2" key="1">
    <citation type="submission" date="2022-11" db="UniProtKB">
        <authorList>
            <consortium name="WormBaseParasite"/>
        </authorList>
    </citation>
    <scope>IDENTIFICATION</scope>
</reference>
<accession>A0A915I2B7</accession>
<protein>
    <submittedName>
        <fullName evidence="2">Uncharacterized protein</fullName>
    </submittedName>
</protein>
<organism evidence="1 2">
    <name type="scientific">Romanomermis culicivorax</name>
    <name type="common">Nematode worm</name>
    <dbReference type="NCBI Taxonomy" id="13658"/>
    <lineage>
        <taxon>Eukaryota</taxon>
        <taxon>Metazoa</taxon>
        <taxon>Ecdysozoa</taxon>
        <taxon>Nematoda</taxon>
        <taxon>Enoplea</taxon>
        <taxon>Dorylaimia</taxon>
        <taxon>Mermithida</taxon>
        <taxon>Mermithoidea</taxon>
        <taxon>Mermithidae</taxon>
        <taxon>Romanomermis</taxon>
    </lineage>
</organism>
<dbReference type="AlphaFoldDB" id="A0A915I2B7"/>
<proteinExistence type="predicted"/>
<dbReference type="Proteomes" id="UP000887565">
    <property type="component" value="Unplaced"/>
</dbReference>
<evidence type="ECO:0000313" key="1">
    <source>
        <dbReference type="Proteomes" id="UP000887565"/>
    </source>
</evidence>